<dbReference type="Proteomes" id="UP000646523">
    <property type="component" value="Unassembled WGS sequence"/>
</dbReference>
<protein>
    <submittedName>
        <fullName evidence="1">Uncharacterized protein</fullName>
    </submittedName>
</protein>
<evidence type="ECO:0000313" key="2">
    <source>
        <dbReference type="Proteomes" id="UP000646523"/>
    </source>
</evidence>
<name>A0A917YT68_9ACTN</name>
<organism evidence="1 2">
    <name type="scientific">Nonomuraea cavernae</name>
    <dbReference type="NCBI Taxonomy" id="2045107"/>
    <lineage>
        <taxon>Bacteria</taxon>
        <taxon>Bacillati</taxon>
        <taxon>Actinomycetota</taxon>
        <taxon>Actinomycetes</taxon>
        <taxon>Streptosporangiales</taxon>
        <taxon>Streptosporangiaceae</taxon>
        <taxon>Nonomuraea</taxon>
    </lineage>
</organism>
<evidence type="ECO:0000313" key="1">
    <source>
        <dbReference type="EMBL" id="GGO65800.1"/>
    </source>
</evidence>
<comment type="caution">
    <text evidence="1">The sequence shown here is derived from an EMBL/GenBank/DDBJ whole genome shotgun (WGS) entry which is preliminary data.</text>
</comment>
<dbReference type="EMBL" id="BMNH01000003">
    <property type="protein sequence ID" value="GGO65800.1"/>
    <property type="molecule type" value="Genomic_DNA"/>
</dbReference>
<gene>
    <name evidence="1" type="ORF">GCM10012289_18340</name>
</gene>
<dbReference type="AlphaFoldDB" id="A0A917YT68"/>
<reference evidence="1" key="2">
    <citation type="submission" date="2020-09" db="EMBL/GenBank/DDBJ databases">
        <authorList>
            <person name="Sun Q."/>
            <person name="Zhou Y."/>
        </authorList>
    </citation>
    <scope>NUCLEOTIDE SEQUENCE</scope>
    <source>
        <strain evidence="1">CGMCC 4.7368</strain>
    </source>
</reference>
<keyword evidence="2" id="KW-1185">Reference proteome</keyword>
<accession>A0A917YT68</accession>
<proteinExistence type="predicted"/>
<reference evidence="1" key="1">
    <citation type="journal article" date="2014" name="Int. J. Syst. Evol. Microbiol.">
        <title>Complete genome sequence of Corynebacterium casei LMG S-19264T (=DSM 44701T), isolated from a smear-ripened cheese.</title>
        <authorList>
            <consortium name="US DOE Joint Genome Institute (JGI-PGF)"/>
            <person name="Walter F."/>
            <person name="Albersmeier A."/>
            <person name="Kalinowski J."/>
            <person name="Ruckert C."/>
        </authorList>
    </citation>
    <scope>NUCLEOTIDE SEQUENCE</scope>
    <source>
        <strain evidence="1">CGMCC 4.7368</strain>
    </source>
</reference>
<sequence>MRGIDTSEITTVARKIQQHWENSGYTITSVGGFDVGHPTINGISQPDGYTLALVWTEGDGLYLAATSPCLWPDGKAPDPAG</sequence>